<gene>
    <name evidence="4" type="ORF">Pan216_22690</name>
</gene>
<feature type="transmembrane region" description="Helical" evidence="3">
    <location>
        <begin position="57"/>
        <end position="76"/>
    </location>
</feature>
<dbReference type="KEGG" id="knv:Pan216_22690"/>
<feature type="coiled-coil region" evidence="1">
    <location>
        <begin position="175"/>
        <end position="242"/>
    </location>
</feature>
<evidence type="ECO:0000256" key="2">
    <source>
        <dbReference type="SAM" id="MobiDB-lite"/>
    </source>
</evidence>
<feature type="region of interest" description="Disordered" evidence="2">
    <location>
        <begin position="389"/>
        <end position="412"/>
    </location>
</feature>
<evidence type="ECO:0000256" key="3">
    <source>
        <dbReference type="SAM" id="Phobius"/>
    </source>
</evidence>
<evidence type="ECO:0000313" key="5">
    <source>
        <dbReference type="Proteomes" id="UP000317093"/>
    </source>
</evidence>
<protein>
    <recommendedName>
        <fullName evidence="6">Chromosome partition protein Smc</fullName>
    </recommendedName>
</protein>
<sequence>MREEFLSRIASVRRRQHWSLLQRAMIRGLLISSLAGILLGGWRLFTHEPITTPQMALILLLGPALSLLLAFARLLAGDGTKSAASAIDRQFGLKDRILTALEFLRGDDSGTLQSLQIEDATDHLRRADPKRVVSLVPAREFYYGLGACCLAVGLLVIPLPTQEPLAASPVVLPHIEQISRVMAEDLDELDQLAQEEKEVEFQELVEELREQTRELEQPGVDEHEALAKLSEMEASIATLQSEHNVAAVDAALASLGDAMSAAPALAEVADALKKGDHDKAAESLESLEQAKLSRKEAKAVADRMMKVAKRMSDNDMGQTSSAVRTMCEGMCDNDGTNKRMCQGARMLAKRCRSQSRRKRIGFCLQCQLARLSECKGNCNKNSYVRLHMPKKSTRSSQSFAMSSSGNVDGEKTNLLSQRQREEITGIQGEGPSSVETSSAPETRQQAGRGFREVYGKYRKLSETVLESEPIPLGHRQTIRRYFELIRPDRQDLDAMAPPAP</sequence>
<keyword evidence="5" id="KW-1185">Reference proteome</keyword>
<feature type="compositionally biased region" description="Polar residues" evidence="2">
    <location>
        <begin position="394"/>
        <end position="406"/>
    </location>
</feature>
<dbReference type="RefSeq" id="WP_145258009.1">
    <property type="nucleotide sequence ID" value="NZ_CP036279.1"/>
</dbReference>
<organism evidence="4 5">
    <name type="scientific">Kolteria novifilia</name>
    <dbReference type="NCBI Taxonomy" id="2527975"/>
    <lineage>
        <taxon>Bacteria</taxon>
        <taxon>Pseudomonadati</taxon>
        <taxon>Planctomycetota</taxon>
        <taxon>Planctomycetia</taxon>
        <taxon>Kolteriales</taxon>
        <taxon>Kolteriaceae</taxon>
        <taxon>Kolteria</taxon>
    </lineage>
</organism>
<keyword evidence="3" id="KW-1133">Transmembrane helix</keyword>
<accession>A0A518B338</accession>
<proteinExistence type="predicted"/>
<dbReference type="OrthoDB" id="265967at2"/>
<dbReference type="AlphaFoldDB" id="A0A518B338"/>
<evidence type="ECO:0000313" key="4">
    <source>
        <dbReference type="EMBL" id="QDU61413.1"/>
    </source>
</evidence>
<keyword evidence="1" id="KW-0175">Coiled coil</keyword>
<evidence type="ECO:0000256" key="1">
    <source>
        <dbReference type="SAM" id="Coils"/>
    </source>
</evidence>
<evidence type="ECO:0008006" key="6">
    <source>
        <dbReference type="Google" id="ProtNLM"/>
    </source>
</evidence>
<keyword evidence="3" id="KW-0472">Membrane</keyword>
<feature type="compositionally biased region" description="Polar residues" evidence="2">
    <location>
        <begin position="433"/>
        <end position="445"/>
    </location>
</feature>
<dbReference type="Proteomes" id="UP000317093">
    <property type="component" value="Chromosome"/>
</dbReference>
<feature type="transmembrane region" description="Helical" evidence="3">
    <location>
        <begin position="141"/>
        <end position="159"/>
    </location>
</feature>
<feature type="region of interest" description="Disordered" evidence="2">
    <location>
        <begin position="424"/>
        <end position="450"/>
    </location>
</feature>
<feature type="transmembrane region" description="Helical" evidence="3">
    <location>
        <begin position="24"/>
        <end position="45"/>
    </location>
</feature>
<dbReference type="EMBL" id="CP036279">
    <property type="protein sequence ID" value="QDU61413.1"/>
    <property type="molecule type" value="Genomic_DNA"/>
</dbReference>
<name>A0A518B338_9BACT</name>
<keyword evidence="3" id="KW-0812">Transmembrane</keyword>
<reference evidence="4 5" key="1">
    <citation type="submission" date="2019-02" db="EMBL/GenBank/DDBJ databases">
        <title>Deep-cultivation of Planctomycetes and their phenomic and genomic characterization uncovers novel biology.</title>
        <authorList>
            <person name="Wiegand S."/>
            <person name="Jogler M."/>
            <person name="Boedeker C."/>
            <person name="Pinto D."/>
            <person name="Vollmers J."/>
            <person name="Rivas-Marin E."/>
            <person name="Kohn T."/>
            <person name="Peeters S.H."/>
            <person name="Heuer A."/>
            <person name="Rast P."/>
            <person name="Oberbeckmann S."/>
            <person name="Bunk B."/>
            <person name="Jeske O."/>
            <person name="Meyerdierks A."/>
            <person name="Storesund J.E."/>
            <person name="Kallscheuer N."/>
            <person name="Luecker S."/>
            <person name="Lage O.M."/>
            <person name="Pohl T."/>
            <person name="Merkel B.J."/>
            <person name="Hornburger P."/>
            <person name="Mueller R.-W."/>
            <person name="Bruemmer F."/>
            <person name="Labrenz M."/>
            <person name="Spormann A.M."/>
            <person name="Op den Camp H."/>
            <person name="Overmann J."/>
            <person name="Amann R."/>
            <person name="Jetten M.S.M."/>
            <person name="Mascher T."/>
            <person name="Medema M.H."/>
            <person name="Devos D.P."/>
            <person name="Kaster A.-K."/>
            <person name="Ovreas L."/>
            <person name="Rohde M."/>
            <person name="Galperin M.Y."/>
            <person name="Jogler C."/>
        </authorList>
    </citation>
    <scope>NUCLEOTIDE SEQUENCE [LARGE SCALE GENOMIC DNA]</scope>
    <source>
        <strain evidence="4 5">Pan216</strain>
    </source>
</reference>